<feature type="transmembrane region" description="Helical" evidence="6">
    <location>
        <begin position="116"/>
        <end position="138"/>
    </location>
</feature>
<dbReference type="InterPro" id="IPR004307">
    <property type="entry name" value="TspO_MBR"/>
</dbReference>
<dbReference type="Pfam" id="PF03073">
    <property type="entry name" value="TspO_MBR"/>
    <property type="match status" value="1"/>
</dbReference>
<evidence type="ECO:0000256" key="2">
    <source>
        <dbReference type="ARBA" id="ARBA00007524"/>
    </source>
</evidence>
<sequence>MAATTPTRSDRTRQVVVVISAVVAIIGSFIGSGAVIGTPIQDQVGGALTADSTLIAPAGPAFSIWSVIYTGLIAYTIWQLFPKPAVSERNRRLGYPIVVTLLLNAAWILSVQAGLLWLSCIVIVILLAALLYTFVGVVRTRTNGQGIVESIVLDGTMGLYLGWVSIATAANITAGLQTAGFDGFGLEPDVWGIVILVVAGIAGLVIALYGRGRLSPTASLAWGLSWVAVSRTTGELVSQPVAIAAVVVAVALVLATVAIRVARGGRGSAPV</sequence>
<feature type="transmembrane region" description="Helical" evidence="6">
    <location>
        <begin position="190"/>
        <end position="210"/>
    </location>
</feature>
<dbReference type="EMBL" id="RZGZ01000002">
    <property type="protein sequence ID" value="RUR01001.1"/>
    <property type="molecule type" value="Genomic_DNA"/>
</dbReference>
<feature type="transmembrane region" description="Helical" evidence="6">
    <location>
        <begin position="240"/>
        <end position="262"/>
    </location>
</feature>
<feature type="transmembrane region" description="Helical" evidence="6">
    <location>
        <begin position="15"/>
        <end position="40"/>
    </location>
</feature>
<dbReference type="PANTHER" id="PTHR33802">
    <property type="entry name" value="SI:CH211-161H7.5-RELATED"/>
    <property type="match status" value="1"/>
</dbReference>
<dbReference type="Proteomes" id="UP000274909">
    <property type="component" value="Unassembled WGS sequence"/>
</dbReference>
<dbReference type="InterPro" id="IPR038330">
    <property type="entry name" value="TspO/MBR-related_sf"/>
</dbReference>
<feature type="transmembrane region" description="Helical" evidence="6">
    <location>
        <begin position="150"/>
        <end position="170"/>
    </location>
</feature>
<name>A0A433JRW2_9MICO</name>
<keyword evidence="5 6" id="KW-0472">Membrane</keyword>
<reference evidence="7 8" key="1">
    <citation type="submission" date="2018-12" db="EMBL/GenBank/DDBJ databases">
        <authorList>
            <person name="Li F."/>
        </authorList>
    </citation>
    <scope>NUCLEOTIDE SEQUENCE [LARGE SCALE GENOMIC DNA]</scope>
    <source>
        <strain evidence="7 8">EGI 6500705</strain>
    </source>
</reference>
<feature type="transmembrane region" description="Helical" evidence="6">
    <location>
        <begin position="93"/>
        <end position="110"/>
    </location>
</feature>
<evidence type="ECO:0000256" key="4">
    <source>
        <dbReference type="ARBA" id="ARBA00022989"/>
    </source>
</evidence>
<comment type="subcellular location">
    <subcellularLocation>
        <location evidence="1">Membrane</location>
        <topology evidence="1">Multi-pass membrane protein</topology>
    </subcellularLocation>
</comment>
<comment type="similarity">
    <text evidence="2">Belongs to the TspO/BZRP family.</text>
</comment>
<gene>
    <name evidence="7" type="ORF">ELQ94_05555</name>
</gene>
<dbReference type="RefSeq" id="WP_127048034.1">
    <property type="nucleotide sequence ID" value="NZ_RZGZ01000002.1"/>
</dbReference>
<comment type="caution">
    <text evidence="7">The sequence shown here is derived from an EMBL/GenBank/DDBJ whole genome shotgun (WGS) entry which is preliminary data.</text>
</comment>
<dbReference type="Gene3D" id="1.20.1260.100">
    <property type="entry name" value="TspO/MBR protein"/>
    <property type="match status" value="1"/>
</dbReference>
<proteinExistence type="inferred from homology"/>
<keyword evidence="8" id="KW-1185">Reference proteome</keyword>
<evidence type="ECO:0000256" key="1">
    <source>
        <dbReference type="ARBA" id="ARBA00004141"/>
    </source>
</evidence>
<dbReference type="OrthoDB" id="5189031at2"/>
<evidence type="ECO:0000256" key="3">
    <source>
        <dbReference type="ARBA" id="ARBA00022692"/>
    </source>
</evidence>
<evidence type="ECO:0000313" key="8">
    <source>
        <dbReference type="Proteomes" id="UP000274909"/>
    </source>
</evidence>
<protein>
    <submittedName>
        <fullName evidence="7">Tryptophan-rich sensory protein</fullName>
    </submittedName>
</protein>
<keyword evidence="3 6" id="KW-0812">Transmembrane</keyword>
<keyword evidence="4 6" id="KW-1133">Transmembrane helix</keyword>
<feature type="transmembrane region" description="Helical" evidence="6">
    <location>
        <begin position="60"/>
        <end position="81"/>
    </location>
</feature>
<dbReference type="GO" id="GO:0016020">
    <property type="term" value="C:membrane"/>
    <property type="evidence" value="ECO:0007669"/>
    <property type="project" value="UniProtKB-SubCell"/>
</dbReference>
<dbReference type="PANTHER" id="PTHR33802:SF1">
    <property type="entry name" value="XK-RELATED PROTEIN"/>
    <property type="match status" value="1"/>
</dbReference>
<accession>A0A433JRW2</accession>
<evidence type="ECO:0000313" key="7">
    <source>
        <dbReference type="EMBL" id="RUR01001.1"/>
    </source>
</evidence>
<evidence type="ECO:0000256" key="5">
    <source>
        <dbReference type="ARBA" id="ARBA00023136"/>
    </source>
</evidence>
<dbReference type="AlphaFoldDB" id="A0A433JRW2"/>
<evidence type="ECO:0000256" key="6">
    <source>
        <dbReference type="SAM" id="Phobius"/>
    </source>
</evidence>
<organism evidence="7 8">
    <name type="scientific">Labedella endophytica</name>
    <dbReference type="NCBI Taxonomy" id="1523160"/>
    <lineage>
        <taxon>Bacteria</taxon>
        <taxon>Bacillati</taxon>
        <taxon>Actinomycetota</taxon>
        <taxon>Actinomycetes</taxon>
        <taxon>Micrococcales</taxon>
        <taxon>Microbacteriaceae</taxon>
        <taxon>Labedella</taxon>
    </lineage>
</organism>